<dbReference type="Proteomes" id="UP000199400">
    <property type="component" value="Unassembled WGS sequence"/>
</dbReference>
<reference evidence="2" key="1">
    <citation type="submission" date="2016-10" db="EMBL/GenBank/DDBJ databases">
        <authorList>
            <person name="Varghese N."/>
            <person name="Submissions S."/>
        </authorList>
    </citation>
    <scope>NUCLEOTIDE SEQUENCE [LARGE SCALE GENOMIC DNA]</scope>
    <source>
        <strain evidence="2">ATCC 25963</strain>
    </source>
</reference>
<evidence type="ECO:0000313" key="1">
    <source>
        <dbReference type="EMBL" id="SFD50055.1"/>
    </source>
</evidence>
<proteinExistence type="predicted"/>
<protein>
    <submittedName>
        <fullName evidence="1">Uncharacterized protein</fullName>
    </submittedName>
</protein>
<dbReference type="RefSeq" id="WP_096333360.1">
    <property type="nucleotide sequence ID" value="NZ_FOMX01000002.1"/>
</dbReference>
<dbReference type="EMBL" id="FOMX01000002">
    <property type="protein sequence ID" value="SFD50055.1"/>
    <property type="molecule type" value="Genomic_DNA"/>
</dbReference>
<dbReference type="AlphaFoldDB" id="A0A1I1SUA9"/>
<name>A0A1I1SUA9_9BACT</name>
<sequence>MAATSRKHLFATELYAPEPTVRFSFEGDTTGLVDAGSLARSSYTVTWTGKPFAQVWLAAKPAFAPTHDVFLGYHPPETATATLAAQFIADALQREVTVEGRVVTPRPLSSFLSRRLFLTEKDFKKSIAALEELQR</sequence>
<gene>
    <name evidence="1" type="ORF">SAMN02745121_00278</name>
</gene>
<organism evidence="1 2">
    <name type="scientific">Nannocystis exedens</name>
    <dbReference type="NCBI Taxonomy" id="54"/>
    <lineage>
        <taxon>Bacteria</taxon>
        <taxon>Pseudomonadati</taxon>
        <taxon>Myxococcota</taxon>
        <taxon>Polyangia</taxon>
        <taxon>Nannocystales</taxon>
        <taxon>Nannocystaceae</taxon>
        <taxon>Nannocystis</taxon>
    </lineage>
</organism>
<dbReference type="STRING" id="54.SAMN02745121_00278"/>
<keyword evidence="2" id="KW-1185">Reference proteome</keyword>
<evidence type="ECO:0000313" key="2">
    <source>
        <dbReference type="Proteomes" id="UP000199400"/>
    </source>
</evidence>
<accession>A0A1I1SUA9</accession>